<comment type="caution">
    <text evidence="3">The sequence shown here is derived from an EMBL/GenBank/DDBJ whole genome shotgun (WGS) entry which is preliminary data.</text>
</comment>
<feature type="transmembrane region" description="Helical" evidence="2">
    <location>
        <begin position="88"/>
        <end position="107"/>
    </location>
</feature>
<protein>
    <submittedName>
        <fullName evidence="3">Uncharacterized protein</fullName>
    </submittedName>
</protein>
<gene>
    <name evidence="3" type="ORF">ACFP90_02245</name>
</gene>
<evidence type="ECO:0000313" key="4">
    <source>
        <dbReference type="Proteomes" id="UP001596317"/>
    </source>
</evidence>
<dbReference type="RefSeq" id="WP_224604529.1">
    <property type="nucleotide sequence ID" value="NZ_JAIQXV010000001.1"/>
</dbReference>
<dbReference type="EMBL" id="JBHSWB010000001">
    <property type="protein sequence ID" value="MFC6659313.1"/>
    <property type="molecule type" value="Genomic_DNA"/>
</dbReference>
<evidence type="ECO:0000256" key="2">
    <source>
        <dbReference type="SAM" id="Phobius"/>
    </source>
</evidence>
<name>A0ABW1ZFR6_9DEIO</name>
<feature type="transmembrane region" description="Helical" evidence="2">
    <location>
        <begin position="31"/>
        <end position="52"/>
    </location>
</feature>
<feature type="region of interest" description="Disordered" evidence="1">
    <location>
        <begin position="1"/>
        <end position="22"/>
    </location>
</feature>
<accession>A0ABW1ZFR6</accession>
<feature type="compositionally biased region" description="Pro residues" evidence="1">
    <location>
        <begin position="1"/>
        <end position="20"/>
    </location>
</feature>
<organism evidence="3 4">
    <name type="scientific">Deinococcus multiflagellatus</name>
    <dbReference type="NCBI Taxonomy" id="1656887"/>
    <lineage>
        <taxon>Bacteria</taxon>
        <taxon>Thermotogati</taxon>
        <taxon>Deinococcota</taxon>
        <taxon>Deinococci</taxon>
        <taxon>Deinococcales</taxon>
        <taxon>Deinococcaceae</taxon>
        <taxon>Deinococcus</taxon>
    </lineage>
</organism>
<keyword evidence="2" id="KW-0472">Membrane</keyword>
<feature type="transmembrane region" description="Helical" evidence="2">
    <location>
        <begin position="64"/>
        <end position="81"/>
    </location>
</feature>
<proteinExistence type="predicted"/>
<reference evidence="4" key="1">
    <citation type="journal article" date="2019" name="Int. J. Syst. Evol. Microbiol.">
        <title>The Global Catalogue of Microorganisms (GCM) 10K type strain sequencing project: providing services to taxonomists for standard genome sequencing and annotation.</title>
        <authorList>
            <consortium name="The Broad Institute Genomics Platform"/>
            <consortium name="The Broad Institute Genome Sequencing Center for Infectious Disease"/>
            <person name="Wu L."/>
            <person name="Ma J."/>
        </authorList>
    </citation>
    <scope>NUCLEOTIDE SEQUENCE [LARGE SCALE GENOMIC DNA]</scope>
    <source>
        <strain evidence="4">CCUG 63830</strain>
    </source>
</reference>
<feature type="transmembrane region" description="Helical" evidence="2">
    <location>
        <begin position="113"/>
        <end position="139"/>
    </location>
</feature>
<sequence>MSKPARPAPAGPQPPTPEPVAPEQLAQGRTLTLATLWALFLLTVLPFVAGLVQGQTEGALRQSLYAVATAFLLGMVWRGSIWAWRLTVSFGMVAGLLVFVVGMLAGGASWRGWVVSVAGLGYLVLATALVGTPSIRAFLDSRWAARRRP</sequence>
<keyword evidence="2" id="KW-1133">Transmembrane helix</keyword>
<keyword evidence="4" id="KW-1185">Reference proteome</keyword>
<dbReference type="Proteomes" id="UP001596317">
    <property type="component" value="Unassembled WGS sequence"/>
</dbReference>
<evidence type="ECO:0000313" key="3">
    <source>
        <dbReference type="EMBL" id="MFC6659313.1"/>
    </source>
</evidence>
<evidence type="ECO:0000256" key="1">
    <source>
        <dbReference type="SAM" id="MobiDB-lite"/>
    </source>
</evidence>
<keyword evidence="2" id="KW-0812">Transmembrane</keyword>